<proteinExistence type="predicted"/>
<feature type="domain" description="Telomerase activating protein Est1-like N-terminal" evidence="3">
    <location>
        <begin position="69"/>
        <end position="195"/>
    </location>
</feature>
<feature type="non-terminal residue" evidence="4">
    <location>
        <position position="649"/>
    </location>
</feature>
<dbReference type="Proteomes" id="UP001150925">
    <property type="component" value="Unassembled WGS sequence"/>
</dbReference>
<protein>
    <submittedName>
        <fullName evidence="4">Uncharacterized protein</fullName>
    </submittedName>
</protein>
<evidence type="ECO:0000259" key="2">
    <source>
        <dbReference type="Pfam" id="PF10373"/>
    </source>
</evidence>
<evidence type="ECO:0000256" key="1">
    <source>
        <dbReference type="SAM" id="MobiDB-lite"/>
    </source>
</evidence>
<dbReference type="Pfam" id="PF10373">
    <property type="entry name" value="EST1_DNA_bind"/>
    <property type="match status" value="1"/>
</dbReference>
<gene>
    <name evidence="4" type="ORF">IWQ62_002936</name>
</gene>
<organism evidence="4 5">
    <name type="scientific">Dispira parvispora</name>
    <dbReference type="NCBI Taxonomy" id="1520584"/>
    <lineage>
        <taxon>Eukaryota</taxon>
        <taxon>Fungi</taxon>
        <taxon>Fungi incertae sedis</taxon>
        <taxon>Zoopagomycota</taxon>
        <taxon>Kickxellomycotina</taxon>
        <taxon>Dimargaritomycetes</taxon>
        <taxon>Dimargaritales</taxon>
        <taxon>Dimargaritaceae</taxon>
        <taxon>Dispira</taxon>
    </lineage>
</organism>
<reference evidence="4" key="1">
    <citation type="submission" date="2022-07" db="EMBL/GenBank/DDBJ databases">
        <title>Phylogenomic reconstructions and comparative analyses of Kickxellomycotina fungi.</title>
        <authorList>
            <person name="Reynolds N.K."/>
            <person name="Stajich J.E."/>
            <person name="Barry K."/>
            <person name="Grigoriev I.V."/>
            <person name="Crous P."/>
            <person name="Smith M.E."/>
        </authorList>
    </citation>
    <scope>NUCLEOTIDE SEQUENCE</scope>
    <source>
        <strain evidence="4">RSA 1196</strain>
    </source>
</reference>
<dbReference type="PANTHER" id="PTHR15696:SF0">
    <property type="entry name" value="TELOMERASE-BINDING PROTEIN EST1A"/>
    <property type="match status" value="1"/>
</dbReference>
<dbReference type="EMBL" id="JANBPY010000702">
    <property type="protein sequence ID" value="KAJ1964412.1"/>
    <property type="molecule type" value="Genomic_DNA"/>
</dbReference>
<feature type="domain" description="DNA/RNA-binding" evidence="2">
    <location>
        <begin position="207"/>
        <end position="552"/>
    </location>
</feature>
<dbReference type="Pfam" id="PF10374">
    <property type="entry name" value="EST1"/>
    <property type="match status" value="1"/>
</dbReference>
<evidence type="ECO:0000313" key="5">
    <source>
        <dbReference type="Proteomes" id="UP001150925"/>
    </source>
</evidence>
<dbReference type="GO" id="GO:0000184">
    <property type="term" value="P:nuclear-transcribed mRNA catabolic process, nonsense-mediated decay"/>
    <property type="evidence" value="ECO:0007669"/>
    <property type="project" value="TreeGrafter"/>
</dbReference>
<dbReference type="InterPro" id="IPR011990">
    <property type="entry name" value="TPR-like_helical_dom_sf"/>
</dbReference>
<dbReference type="PANTHER" id="PTHR15696">
    <property type="entry name" value="SMG-7 SUPPRESSOR WITH MORPHOLOGICAL EFFECT ON GENITALIA PROTEIN 7"/>
    <property type="match status" value="1"/>
</dbReference>
<dbReference type="AlphaFoldDB" id="A0A9W8ANX4"/>
<sequence>MTIIPNEMPPSSPSAQDLLDEVGKVDLDLKAATTQWGPLHRQTQALRTQLRGLYHGILFTDLAFAHLHDVETSLWKTGFYKVFDAYRRQLRQFPKPTNAAEIAALQKLQASFRAALQEATGFYHTLIQQLHAYYRLPALSPLLVNPSRALCDLTLGDPSFWPDRITDPTRCDLARLTYYRCLIILGDLARYREQHSDRQPKTWLIATLHYHEALQVMPHHGNPHNQLAVLASYTNHDVMSLYHYYRSLIIPQPFATAQENIKLSLKVFQRKWLRDFSQEGFQPQSDLWLPVTSLKSLGNDTLPDRDHPDIQSHRTTPSGRRRIRQSLPANDIPVNSSEADKYDRRTQLLGYFERKFVYLHATLHLDWDLEQFAPTLTIWARDLRYLIRYGLLSSDQLLQYFTMCVALVQLLDNNSNNDNTDNDTSKAPSGTPLVWSRDLSSVPHRLRYARELLMTVVVTVLLATLDKLENLHQLSDATTQESLATTPSGTVSEGPAYEPILKHMFRDRMVRVRGLLPLLVVLKVMVRWLDRVVQTVGGIAYDELVPSNSTPLGTNGLDRESWDSASDDTPDHHLLDILNPFSMVTSPDDDDILESTAVHPLFKVELWQVLARTVNHLVQWSQQLWRSVRTETGSLTLLVQLLVDLEETG</sequence>
<dbReference type="InterPro" id="IPR019458">
    <property type="entry name" value="Est1-like_N"/>
</dbReference>
<keyword evidence="5" id="KW-1185">Reference proteome</keyword>
<dbReference type="GO" id="GO:0042162">
    <property type="term" value="F:telomeric DNA binding"/>
    <property type="evidence" value="ECO:0007669"/>
    <property type="project" value="TreeGrafter"/>
</dbReference>
<evidence type="ECO:0000313" key="4">
    <source>
        <dbReference type="EMBL" id="KAJ1964412.1"/>
    </source>
</evidence>
<accession>A0A9W8ANX4</accession>
<comment type="caution">
    <text evidence="4">The sequence shown here is derived from an EMBL/GenBank/DDBJ whole genome shotgun (WGS) entry which is preliminary data.</text>
</comment>
<dbReference type="OrthoDB" id="69928at2759"/>
<dbReference type="GO" id="GO:0005697">
    <property type="term" value="C:telomerase holoenzyme complex"/>
    <property type="evidence" value="ECO:0007669"/>
    <property type="project" value="TreeGrafter"/>
</dbReference>
<feature type="compositionally biased region" description="Basic and acidic residues" evidence="1">
    <location>
        <begin position="302"/>
        <end position="312"/>
    </location>
</feature>
<evidence type="ECO:0000259" key="3">
    <source>
        <dbReference type="Pfam" id="PF10374"/>
    </source>
</evidence>
<dbReference type="Gene3D" id="1.25.40.10">
    <property type="entry name" value="Tetratricopeptide repeat domain"/>
    <property type="match status" value="1"/>
</dbReference>
<feature type="region of interest" description="Disordered" evidence="1">
    <location>
        <begin position="300"/>
        <end position="336"/>
    </location>
</feature>
<dbReference type="InterPro" id="IPR018834">
    <property type="entry name" value="DNA/RNA-bd_Est1-type"/>
</dbReference>
<dbReference type="SUPFAM" id="SSF48452">
    <property type="entry name" value="TPR-like"/>
    <property type="match status" value="1"/>
</dbReference>
<dbReference type="InterPro" id="IPR045153">
    <property type="entry name" value="Est1/Ebs1-like"/>
</dbReference>
<name>A0A9W8ANX4_9FUNG</name>
<dbReference type="GO" id="GO:0070034">
    <property type="term" value="F:telomerase RNA binding"/>
    <property type="evidence" value="ECO:0007669"/>
    <property type="project" value="TreeGrafter"/>
</dbReference>